<evidence type="ECO:0000313" key="3">
    <source>
        <dbReference type="EMBL" id="WJW70344.1"/>
    </source>
</evidence>
<dbReference type="EMBL" id="CP128402">
    <property type="protein sequence ID" value="WJW70344.1"/>
    <property type="molecule type" value="Genomic_DNA"/>
</dbReference>
<dbReference type="InterPro" id="IPR051910">
    <property type="entry name" value="ComF/GntX_DNA_util-trans"/>
</dbReference>
<protein>
    <recommendedName>
        <fullName evidence="6">Phosphoribosyltransferase domain-containing protein</fullName>
    </recommendedName>
</protein>
<dbReference type="SUPFAM" id="SSF53271">
    <property type="entry name" value="PRTase-like"/>
    <property type="match status" value="1"/>
</dbReference>
<sequence>MTEEQRSQMLKNFCNTCIKPSLNIECGKVFQRFFLESIQCPSELSETHQICTYCLELHRKDYNHVSNCIFIRNQLTIRAVGWATPTSTKILNNLHKINFTYTHPVSNLLVAFLQNFLWSDSVIVPIPLGNSISETNGWFQVVSGVSSYFRSEIVPAIIRNKKKSTRQSNFQERQILTKNEYELDKNVAVKLSNKRIFLLDDNITTGATILHAVNLLRATNHIEIIPVAIERYVSPRILQRCTGLSIEEKNCIFHLPQRLPEV</sequence>
<evidence type="ECO:0000313" key="2">
    <source>
        <dbReference type="EMBL" id="NWJ47030.1"/>
    </source>
</evidence>
<evidence type="ECO:0008006" key="6">
    <source>
        <dbReference type="Google" id="ProtNLM"/>
    </source>
</evidence>
<evidence type="ECO:0000313" key="5">
    <source>
        <dbReference type="Proteomes" id="UP001431572"/>
    </source>
</evidence>
<evidence type="ECO:0000313" key="4">
    <source>
        <dbReference type="Proteomes" id="UP000521676"/>
    </source>
</evidence>
<reference evidence="2 4" key="1">
    <citation type="submission" date="2020-06" db="EMBL/GenBank/DDBJ databases">
        <title>Anoxygenic phototrophic Chloroflexota member uses a Type I reaction center.</title>
        <authorList>
            <person name="Tsuji J.M."/>
            <person name="Shaw N.A."/>
            <person name="Nagashima S."/>
            <person name="Venkiteswaran J."/>
            <person name="Schiff S.L."/>
            <person name="Hanada S."/>
            <person name="Tank M."/>
            <person name="Neufeld J.D."/>
        </authorList>
    </citation>
    <scope>NUCLEOTIDE SEQUENCE [LARGE SCALE GENOMIC DNA]</scope>
    <source>
        <strain evidence="2">L227-S17</strain>
    </source>
</reference>
<reference evidence="3" key="2">
    <citation type="journal article" date="2024" name="Nature">
        <title>Anoxygenic phototroph of the Chloroflexota uses a type I reaction centre.</title>
        <authorList>
            <person name="Tsuji J.M."/>
            <person name="Shaw N.A."/>
            <person name="Nagashima S."/>
            <person name="Venkiteswaran J.J."/>
            <person name="Schiff S.L."/>
            <person name="Watanabe T."/>
            <person name="Fukui M."/>
            <person name="Hanada S."/>
            <person name="Tank M."/>
            <person name="Neufeld J.D."/>
        </authorList>
    </citation>
    <scope>NUCLEOTIDE SEQUENCE</scope>
    <source>
        <strain evidence="3">L227-S17</strain>
        <plasmid evidence="3 5">unnamed2</plasmid>
    </source>
</reference>
<organism evidence="2 4">
    <name type="scientific">Candidatus Chlorohelix allophototropha</name>
    <dbReference type="NCBI Taxonomy" id="3003348"/>
    <lineage>
        <taxon>Bacteria</taxon>
        <taxon>Bacillati</taxon>
        <taxon>Chloroflexota</taxon>
        <taxon>Chloroflexia</taxon>
        <taxon>Candidatus Chloroheliales</taxon>
        <taxon>Candidatus Chloroheliaceae</taxon>
        <taxon>Candidatus Chlorohelix</taxon>
    </lineage>
</organism>
<dbReference type="RefSeq" id="WP_341472213.1">
    <property type="nucleotide sequence ID" value="NZ_CP128402.1"/>
</dbReference>
<dbReference type="Gene3D" id="3.40.50.2020">
    <property type="match status" value="1"/>
</dbReference>
<accession>A0A8T7M4L2</accession>
<dbReference type="Proteomes" id="UP001431572">
    <property type="component" value="Plasmid unnamed2"/>
</dbReference>
<keyword evidence="3" id="KW-0614">Plasmid</keyword>
<geneLocation type="plasmid" evidence="3 5">
    <name>unnamed2</name>
</geneLocation>
<dbReference type="PANTHER" id="PTHR47505:SF1">
    <property type="entry name" value="DNA UTILIZATION PROTEIN YHGH"/>
    <property type="match status" value="1"/>
</dbReference>
<proteinExistence type="inferred from homology"/>
<evidence type="ECO:0000256" key="1">
    <source>
        <dbReference type="ARBA" id="ARBA00008007"/>
    </source>
</evidence>
<dbReference type="EMBL" id="JACATZ010000002">
    <property type="protein sequence ID" value="NWJ47030.1"/>
    <property type="molecule type" value="Genomic_DNA"/>
</dbReference>
<dbReference type="Proteomes" id="UP000521676">
    <property type="component" value="Unassembled WGS sequence"/>
</dbReference>
<dbReference type="InterPro" id="IPR000836">
    <property type="entry name" value="PRTase_dom"/>
</dbReference>
<keyword evidence="5" id="KW-1185">Reference proteome</keyword>
<dbReference type="CDD" id="cd06223">
    <property type="entry name" value="PRTases_typeI"/>
    <property type="match status" value="1"/>
</dbReference>
<name>A0A8T7M4L2_9CHLR</name>
<dbReference type="AlphaFoldDB" id="A0A8T7M4L2"/>
<gene>
    <name evidence="2" type="ORF">HXX08_14300</name>
    <name evidence="3" type="ORF">OZ401_004915</name>
</gene>
<comment type="similarity">
    <text evidence="1">Belongs to the ComF/GntX family.</text>
</comment>
<dbReference type="PANTHER" id="PTHR47505">
    <property type="entry name" value="DNA UTILIZATION PROTEIN YHGH"/>
    <property type="match status" value="1"/>
</dbReference>
<dbReference type="InterPro" id="IPR029057">
    <property type="entry name" value="PRTase-like"/>
</dbReference>